<evidence type="ECO:0000256" key="3">
    <source>
        <dbReference type="ARBA" id="ARBA00023125"/>
    </source>
</evidence>
<feature type="region of interest" description="Disordered" evidence="8">
    <location>
        <begin position="282"/>
        <end position="304"/>
    </location>
</feature>
<dbReference type="PROSITE" id="PS00027">
    <property type="entry name" value="HOMEOBOX_1"/>
    <property type="match status" value="1"/>
</dbReference>
<proteinExistence type="predicted"/>
<evidence type="ECO:0000256" key="4">
    <source>
        <dbReference type="ARBA" id="ARBA00023155"/>
    </source>
</evidence>
<dbReference type="GO" id="GO:0000978">
    <property type="term" value="F:RNA polymerase II cis-regulatory region sequence-specific DNA binding"/>
    <property type="evidence" value="ECO:0007669"/>
    <property type="project" value="TreeGrafter"/>
</dbReference>
<dbReference type="GeneID" id="20237534"/>
<comment type="subcellular location">
    <subcellularLocation>
        <location evidence="1 6 7">Nucleus</location>
    </subcellularLocation>
</comment>
<dbReference type="InterPro" id="IPR017970">
    <property type="entry name" value="Homeobox_CS"/>
</dbReference>
<dbReference type="CTD" id="20237534"/>
<dbReference type="PANTHER" id="PTHR45793">
    <property type="entry name" value="HOMEOBOX PROTEIN"/>
    <property type="match status" value="1"/>
</dbReference>
<dbReference type="KEGG" id="lgi:LOTGIDRAFT_157873"/>
<evidence type="ECO:0000313" key="11">
    <source>
        <dbReference type="Proteomes" id="UP000030746"/>
    </source>
</evidence>
<keyword evidence="11" id="KW-1185">Reference proteome</keyword>
<dbReference type="SMART" id="SM00389">
    <property type="entry name" value="HOX"/>
    <property type="match status" value="1"/>
</dbReference>
<dbReference type="Gene3D" id="1.10.10.60">
    <property type="entry name" value="Homeodomain-like"/>
    <property type="match status" value="1"/>
</dbReference>
<dbReference type="GO" id="GO:0000981">
    <property type="term" value="F:DNA-binding transcription factor activity, RNA polymerase II-specific"/>
    <property type="evidence" value="ECO:0007669"/>
    <property type="project" value="InterPro"/>
</dbReference>
<dbReference type="OrthoDB" id="6159439at2759"/>
<evidence type="ECO:0000256" key="1">
    <source>
        <dbReference type="ARBA" id="ARBA00004123"/>
    </source>
</evidence>
<feature type="domain" description="Homeobox" evidence="9">
    <location>
        <begin position="23"/>
        <end position="84"/>
    </location>
</feature>
<dbReference type="HOGENOM" id="CLU_767881_0_0_1"/>
<dbReference type="STRING" id="225164.V4A9C6"/>
<evidence type="ECO:0000256" key="6">
    <source>
        <dbReference type="PROSITE-ProRule" id="PRU00108"/>
    </source>
</evidence>
<feature type="region of interest" description="Disordered" evidence="8">
    <location>
        <begin position="80"/>
        <end position="118"/>
    </location>
</feature>
<evidence type="ECO:0000256" key="2">
    <source>
        <dbReference type="ARBA" id="ARBA00022473"/>
    </source>
</evidence>
<accession>V4A9C6</accession>
<organism evidence="10 11">
    <name type="scientific">Lottia gigantea</name>
    <name type="common">Giant owl limpet</name>
    <dbReference type="NCBI Taxonomy" id="225164"/>
    <lineage>
        <taxon>Eukaryota</taxon>
        <taxon>Metazoa</taxon>
        <taxon>Spiralia</taxon>
        <taxon>Lophotrochozoa</taxon>
        <taxon>Mollusca</taxon>
        <taxon>Gastropoda</taxon>
        <taxon>Patellogastropoda</taxon>
        <taxon>Lottioidea</taxon>
        <taxon>Lottiidae</taxon>
        <taxon>Lottia</taxon>
    </lineage>
</organism>
<dbReference type="InterPro" id="IPR009057">
    <property type="entry name" value="Homeodomain-like_sf"/>
</dbReference>
<dbReference type="AlphaFoldDB" id="V4A9C6"/>
<dbReference type="RefSeq" id="XP_009048713.1">
    <property type="nucleotide sequence ID" value="XM_009050465.1"/>
</dbReference>
<dbReference type="GO" id="GO:0005634">
    <property type="term" value="C:nucleus"/>
    <property type="evidence" value="ECO:0007669"/>
    <property type="project" value="UniProtKB-SubCell"/>
</dbReference>
<dbReference type="Pfam" id="PF00046">
    <property type="entry name" value="Homeodomain"/>
    <property type="match status" value="1"/>
</dbReference>
<keyword evidence="4 6" id="KW-0371">Homeobox</keyword>
<keyword evidence="2" id="KW-0217">Developmental protein</keyword>
<dbReference type="Proteomes" id="UP000030746">
    <property type="component" value="Unassembled WGS sequence"/>
</dbReference>
<reference evidence="10 11" key="1">
    <citation type="journal article" date="2013" name="Nature">
        <title>Insights into bilaterian evolution from three spiralian genomes.</title>
        <authorList>
            <person name="Simakov O."/>
            <person name="Marletaz F."/>
            <person name="Cho S.J."/>
            <person name="Edsinger-Gonzales E."/>
            <person name="Havlak P."/>
            <person name="Hellsten U."/>
            <person name="Kuo D.H."/>
            <person name="Larsson T."/>
            <person name="Lv J."/>
            <person name="Arendt D."/>
            <person name="Savage R."/>
            <person name="Osoegawa K."/>
            <person name="de Jong P."/>
            <person name="Grimwood J."/>
            <person name="Chapman J.A."/>
            <person name="Shapiro H."/>
            <person name="Aerts A."/>
            <person name="Otillar R.P."/>
            <person name="Terry A.Y."/>
            <person name="Boore J.L."/>
            <person name="Grigoriev I.V."/>
            <person name="Lindberg D.R."/>
            <person name="Seaver E.C."/>
            <person name="Weisblat D.A."/>
            <person name="Putnam N.H."/>
            <person name="Rokhsar D.S."/>
        </authorList>
    </citation>
    <scope>NUCLEOTIDE SEQUENCE [LARGE SCALE GENOMIC DNA]</scope>
</reference>
<dbReference type="CDD" id="cd00086">
    <property type="entry name" value="homeodomain"/>
    <property type="match status" value="1"/>
</dbReference>
<dbReference type="SUPFAM" id="SSF46689">
    <property type="entry name" value="Homeodomain-like"/>
    <property type="match status" value="1"/>
</dbReference>
<sequence length="361" mass="40946">MKNLPISLETDSNYLNLTRKNRGVRKRHRTHFTPQQVEKLEEIFTQQTSSPYRELILQLSTTLNLTDKNIAIWFKNRRAKERKQQNETGRKAIQNKVSKELSSTQQTEAREITTESQQLPRDVTCHYRPQISNYTPHQPWNNFVSNRPEYQPYYTQSGWRLPQNNSYGYQNPQLSYQNPHYGYSAAQNGYPVNSFTAQLSSARNLDSYTTSSTTTSSNTVEISGYPTAIKQVSSFPEISSYTTAAQDLSSNTPSQYGSPFQQPQYNFYPKFESATPIVEKQRNSPVHNSTGSSPKHQSFDSTNSVSSLPKELIDFITTETLQNSSGQCSLSPISSAGSDDHNTSTVSFNDYNFPSLQNLSS</sequence>
<name>V4A9C6_LOTGI</name>
<evidence type="ECO:0000259" key="9">
    <source>
        <dbReference type="PROSITE" id="PS50071"/>
    </source>
</evidence>
<keyword evidence="3 6" id="KW-0238">DNA-binding</keyword>
<feature type="DNA-binding region" description="Homeobox" evidence="6">
    <location>
        <begin position="25"/>
        <end position="85"/>
    </location>
</feature>
<evidence type="ECO:0000256" key="5">
    <source>
        <dbReference type="ARBA" id="ARBA00023242"/>
    </source>
</evidence>
<feature type="compositionally biased region" description="Polar residues" evidence="8">
    <location>
        <begin position="283"/>
        <end position="304"/>
    </location>
</feature>
<evidence type="ECO:0000256" key="7">
    <source>
        <dbReference type="RuleBase" id="RU000682"/>
    </source>
</evidence>
<gene>
    <name evidence="10" type="ORF">LOTGIDRAFT_157873</name>
</gene>
<protein>
    <recommendedName>
        <fullName evidence="9">Homeobox domain-containing protein</fullName>
    </recommendedName>
</protein>
<dbReference type="PANTHER" id="PTHR45793:SF5">
    <property type="entry name" value="HOMEOTIC PROTEIN OCELLILESS"/>
    <property type="match status" value="1"/>
</dbReference>
<keyword evidence="5 6" id="KW-0539">Nucleus</keyword>
<evidence type="ECO:0000313" key="10">
    <source>
        <dbReference type="EMBL" id="ESP00594.1"/>
    </source>
</evidence>
<evidence type="ECO:0000256" key="8">
    <source>
        <dbReference type="SAM" id="MobiDB-lite"/>
    </source>
</evidence>
<dbReference type="InterPro" id="IPR001356">
    <property type="entry name" value="HD"/>
</dbReference>
<dbReference type="EMBL" id="KB200701">
    <property type="protein sequence ID" value="ESP00594.1"/>
    <property type="molecule type" value="Genomic_DNA"/>
</dbReference>
<dbReference type="PROSITE" id="PS50071">
    <property type="entry name" value="HOMEOBOX_2"/>
    <property type="match status" value="1"/>
</dbReference>
<feature type="region of interest" description="Disordered" evidence="8">
    <location>
        <begin position="324"/>
        <end position="349"/>
    </location>
</feature>